<gene>
    <name evidence="2" type="ORF">PTD2_06954</name>
</gene>
<keyword evidence="3" id="KW-1185">Reference proteome</keyword>
<dbReference type="EMBL" id="AAOH01000003">
    <property type="protein sequence ID" value="EAR28761.1"/>
    <property type="molecule type" value="Genomic_DNA"/>
</dbReference>
<organism evidence="2 3">
    <name type="scientific">Pseudoalteromonas tunicata D2</name>
    <dbReference type="NCBI Taxonomy" id="87626"/>
    <lineage>
        <taxon>Bacteria</taxon>
        <taxon>Pseudomonadati</taxon>
        <taxon>Pseudomonadota</taxon>
        <taxon>Gammaproteobacteria</taxon>
        <taxon>Alteromonadales</taxon>
        <taxon>Pseudoalteromonadaceae</taxon>
        <taxon>Pseudoalteromonas</taxon>
    </lineage>
</organism>
<protein>
    <submittedName>
        <fullName evidence="2">Uncharacterized protein</fullName>
    </submittedName>
</protein>
<comment type="caution">
    <text evidence="2">The sequence shown here is derived from an EMBL/GenBank/DDBJ whole genome shotgun (WGS) entry which is preliminary data.</text>
</comment>
<sequence>MAVTNWPQLTLRSQDMPPNALSMMSAKPRV</sequence>
<evidence type="ECO:0000313" key="2">
    <source>
        <dbReference type="EMBL" id="EAR28761.1"/>
    </source>
</evidence>
<reference evidence="2 3" key="1">
    <citation type="submission" date="2006-02" db="EMBL/GenBank/DDBJ databases">
        <authorList>
            <person name="Moran M.A."/>
            <person name="Kjelleberg S."/>
            <person name="Egan S."/>
            <person name="Saunders N."/>
            <person name="Thomas T."/>
            <person name="Ferriera S."/>
            <person name="Johnson J."/>
            <person name="Kravitz S."/>
            <person name="Halpern A."/>
            <person name="Remington K."/>
            <person name="Beeson K."/>
            <person name="Tran B."/>
            <person name="Rogers Y.-H."/>
            <person name="Friedman R."/>
            <person name="Venter J.C."/>
        </authorList>
    </citation>
    <scope>NUCLEOTIDE SEQUENCE [LARGE SCALE GENOMIC DNA]</scope>
    <source>
        <strain evidence="2 3">D2</strain>
    </source>
</reference>
<evidence type="ECO:0000256" key="1">
    <source>
        <dbReference type="SAM" id="MobiDB-lite"/>
    </source>
</evidence>
<evidence type="ECO:0000313" key="3">
    <source>
        <dbReference type="Proteomes" id="UP000006201"/>
    </source>
</evidence>
<feature type="compositionally biased region" description="Polar residues" evidence="1">
    <location>
        <begin position="1"/>
        <end position="13"/>
    </location>
</feature>
<accession>A4C846</accession>
<dbReference type="Proteomes" id="UP000006201">
    <property type="component" value="Unassembled WGS sequence"/>
</dbReference>
<dbReference type="STRING" id="87626.PTD2_06954"/>
<name>A4C846_9GAMM</name>
<dbReference type="HOGENOM" id="CLU_3405002_0_0_6"/>
<feature type="region of interest" description="Disordered" evidence="1">
    <location>
        <begin position="1"/>
        <end position="30"/>
    </location>
</feature>
<dbReference type="AlphaFoldDB" id="A4C846"/>
<proteinExistence type="predicted"/>